<comment type="caution">
    <text evidence="3">The sequence shown here is derived from an EMBL/GenBank/DDBJ whole genome shotgun (WGS) entry which is preliminary data.</text>
</comment>
<sequence>MIRYLQITALSLAVFVASSAVALADPAATGAMTHAAKSDDHMATDSMSNGDHKPAATGGMTSGAMSSDHMATSAMAPDKHAAKKDKKSKKKAATAGMSTDAMTSH</sequence>
<feature type="region of interest" description="Disordered" evidence="1">
    <location>
        <begin position="35"/>
        <end position="105"/>
    </location>
</feature>
<evidence type="ECO:0000313" key="4">
    <source>
        <dbReference type="Proteomes" id="UP001499951"/>
    </source>
</evidence>
<accession>A0ABN1F7C3</accession>
<keyword evidence="4" id="KW-1185">Reference proteome</keyword>
<keyword evidence="2" id="KW-0732">Signal</keyword>
<dbReference type="Proteomes" id="UP001499951">
    <property type="component" value="Unassembled WGS sequence"/>
</dbReference>
<proteinExistence type="predicted"/>
<feature type="signal peptide" evidence="2">
    <location>
        <begin position="1"/>
        <end position="24"/>
    </location>
</feature>
<name>A0ABN1F7C3_9PROT</name>
<feature type="compositionally biased region" description="Basic residues" evidence="1">
    <location>
        <begin position="81"/>
        <end position="92"/>
    </location>
</feature>
<organism evidence="3 4">
    <name type="scientific">Rhizomicrobium electricum</name>
    <dbReference type="NCBI Taxonomy" id="480070"/>
    <lineage>
        <taxon>Bacteria</taxon>
        <taxon>Pseudomonadati</taxon>
        <taxon>Pseudomonadota</taxon>
        <taxon>Alphaproteobacteria</taxon>
        <taxon>Micropepsales</taxon>
        <taxon>Micropepsaceae</taxon>
        <taxon>Rhizomicrobium</taxon>
    </lineage>
</organism>
<dbReference type="EMBL" id="BAAADD010000011">
    <property type="protein sequence ID" value="GAA0584252.1"/>
    <property type="molecule type" value="Genomic_DNA"/>
</dbReference>
<evidence type="ECO:0000256" key="2">
    <source>
        <dbReference type="SAM" id="SignalP"/>
    </source>
</evidence>
<dbReference type="RefSeq" id="WP_166929005.1">
    <property type="nucleotide sequence ID" value="NZ_BAAADD010000011.1"/>
</dbReference>
<feature type="compositionally biased region" description="Polar residues" evidence="1">
    <location>
        <begin position="96"/>
        <end position="105"/>
    </location>
</feature>
<evidence type="ECO:0008006" key="5">
    <source>
        <dbReference type="Google" id="ProtNLM"/>
    </source>
</evidence>
<evidence type="ECO:0000313" key="3">
    <source>
        <dbReference type="EMBL" id="GAA0584252.1"/>
    </source>
</evidence>
<reference evidence="3 4" key="1">
    <citation type="journal article" date="2019" name="Int. J. Syst. Evol. Microbiol.">
        <title>The Global Catalogue of Microorganisms (GCM) 10K type strain sequencing project: providing services to taxonomists for standard genome sequencing and annotation.</title>
        <authorList>
            <consortium name="The Broad Institute Genomics Platform"/>
            <consortium name="The Broad Institute Genome Sequencing Center for Infectious Disease"/>
            <person name="Wu L."/>
            <person name="Ma J."/>
        </authorList>
    </citation>
    <scope>NUCLEOTIDE SEQUENCE [LARGE SCALE GENOMIC DNA]</scope>
    <source>
        <strain evidence="3 4">JCM 15089</strain>
    </source>
</reference>
<protein>
    <recommendedName>
        <fullName evidence="5">Pentapeptide MXKDX repeat protein</fullName>
    </recommendedName>
</protein>
<gene>
    <name evidence="3" type="ORF">GCM10008942_36440</name>
</gene>
<evidence type="ECO:0000256" key="1">
    <source>
        <dbReference type="SAM" id="MobiDB-lite"/>
    </source>
</evidence>
<feature type="chain" id="PRO_5047243371" description="Pentapeptide MXKDX repeat protein" evidence="2">
    <location>
        <begin position="25"/>
        <end position="105"/>
    </location>
</feature>